<dbReference type="AlphaFoldDB" id="A0A7K3W863"/>
<dbReference type="RefSeq" id="WP_152731276.1">
    <property type="nucleotide sequence ID" value="NZ_JAABOZ010000009.1"/>
</dbReference>
<proteinExistence type="predicted"/>
<evidence type="ECO:0000313" key="1">
    <source>
        <dbReference type="EMBL" id="NEL52587.1"/>
    </source>
</evidence>
<name>A0A7K3W863_9ACTN</name>
<evidence type="ECO:0008006" key="3">
    <source>
        <dbReference type="Google" id="ProtNLM"/>
    </source>
</evidence>
<organism evidence="1 2">
    <name type="scientific">Goekera deserti</name>
    <dbReference type="NCBI Taxonomy" id="2497753"/>
    <lineage>
        <taxon>Bacteria</taxon>
        <taxon>Bacillati</taxon>
        <taxon>Actinomycetota</taxon>
        <taxon>Actinomycetes</taxon>
        <taxon>Geodermatophilales</taxon>
        <taxon>Geodermatophilaceae</taxon>
        <taxon>Goekera</taxon>
    </lineage>
</organism>
<reference evidence="1 2" key="1">
    <citation type="submission" date="2020-02" db="EMBL/GenBank/DDBJ databases">
        <title>The whole genome sequence of CPCC 205119.</title>
        <authorList>
            <person name="Jiang Z."/>
        </authorList>
    </citation>
    <scope>NUCLEOTIDE SEQUENCE [LARGE SCALE GENOMIC DNA]</scope>
    <source>
        <strain evidence="1 2">CPCC 205119</strain>
    </source>
</reference>
<accession>A0A7K3W863</accession>
<keyword evidence="2" id="KW-1185">Reference proteome</keyword>
<evidence type="ECO:0000313" key="2">
    <source>
        <dbReference type="Proteomes" id="UP000470470"/>
    </source>
</evidence>
<sequence length="138" mass="14519">MFDKITGDVMGPLEIKGGLEINGTLHGGAVVTGQLDMIGIVDGPLEVRLDGHADVEAIVKGDVHIRSGRLRMRGIIEGRLGAKPGSADVQLAVGTVINGRRLEADGTFTPMQPGTEFSFPDDVAMMALQPDASWARVA</sequence>
<comment type="caution">
    <text evidence="1">The sequence shown here is derived from an EMBL/GenBank/DDBJ whole genome shotgun (WGS) entry which is preliminary data.</text>
</comment>
<gene>
    <name evidence="1" type="ORF">G1H19_00975</name>
</gene>
<dbReference type="Proteomes" id="UP000470470">
    <property type="component" value="Unassembled WGS sequence"/>
</dbReference>
<protein>
    <recommendedName>
        <fullName evidence="3">Cell shape determination protein CcmA</fullName>
    </recommendedName>
</protein>
<dbReference type="EMBL" id="JAAGWK010000002">
    <property type="protein sequence ID" value="NEL52587.1"/>
    <property type="molecule type" value="Genomic_DNA"/>
</dbReference>